<comment type="similarity">
    <text evidence="2 8">Belongs to the UDP-glucose/GDP-mannose dehydrogenase family.</text>
</comment>
<evidence type="ECO:0000256" key="5">
    <source>
        <dbReference type="ARBA" id="ARBA00023002"/>
    </source>
</evidence>
<reference evidence="10 11" key="1">
    <citation type="submission" date="2015-11" db="EMBL/GenBank/DDBJ databases">
        <authorList>
            <person name="Lin W."/>
        </authorList>
    </citation>
    <scope>NUCLEOTIDE SEQUENCE [LARGE SCALE GENOMIC DNA]</scope>
    <source>
        <strain evidence="10 11">HCH-1</strain>
    </source>
</reference>
<dbReference type="Pfam" id="PF00984">
    <property type="entry name" value="UDPG_MGDP_dh"/>
    <property type="match status" value="1"/>
</dbReference>
<dbReference type="Gene3D" id="1.20.5.100">
    <property type="entry name" value="Cytochrome c1, transmembrane anchor, C-terminal"/>
    <property type="match status" value="1"/>
</dbReference>
<evidence type="ECO:0000256" key="2">
    <source>
        <dbReference type="ARBA" id="ARBA00006601"/>
    </source>
</evidence>
<evidence type="ECO:0000256" key="3">
    <source>
        <dbReference type="ARBA" id="ARBA00012954"/>
    </source>
</evidence>
<dbReference type="EMBL" id="LNQR01000067">
    <property type="protein sequence ID" value="KWT84947.1"/>
    <property type="molecule type" value="Genomic_DNA"/>
</dbReference>
<evidence type="ECO:0000259" key="9">
    <source>
        <dbReference type="SMART" id="SM00984"/>
    </source>
</evidence>
<organism evidence="10 11">
    <name type="scientific">Candidatus Magnetominusculus xianensis</name>
    <dbReference type="NCBI Taxonomy" id="1748249"/>
    <lineage>
        <taxon>Bacteria</taxon>
        <taxon>Pseudomonadati</taxon>
        <taxon>Nitrospirota</taxon>
        <taxon>Nitrospiria</taxon>
        <taxon>Nitrospirales</taxon>
        <taxon>Nitrospiraceae</taxon>
        <taxon>Candidatus Magnetominusculus</taxon>
    </lineage>
</organism>
<evidence type="ECO:0000256" key="8">
    <source>
        <dbReference type="PIRNR" id="PIRNR000124"/>
    </source>
</evidence>
<dbReference type="EC" id="1.1.1.22" evidence="3 8"/>
<dbReference type="InterPro" id="IPR008927">
    <property type="entry name" value="6-PGluconate_DH-like_C_sf"/>
</dbReference>
<dbReference type="PIRSF" id="PIRSF500134">
    <property type="entry name" value="UDPglc_DH_bac"/>
    <property type="match status" value="1"/>
</dbReference>
<dbReference type="GO" id="GO:0003979">
    <property type="term" value="F:UDP-glucose 6-dehydrogenase activity"/>
    <property type="evidence" value="ECO:0007669"/>
    <property type="project" value="UniProtKB-EC"/>
</dbReference>
<dbReference type="SUPFAM" id="SSF51735">
    <property type="entry name" value="NAD(P)-binding Rossmann-fold domains"/>
    <property type="match status" value="1"/>
</dbReference>
<evidence type="ECO:0000256" key="1">
    <source>
        <dbReference type="ARBA" id="ARBA00004701"/>
    </source>
</evidence>
<accession>A0ABR5SIL7</accession>
<keyword evidence="5 8" id="KW-0560">Oxidoreductase</keyword>
<dbReference type="SMART" id="SM00984">
    <property type="entry name" value="UDPG_MGDP_dh_C"/>
    <property type="match status" value="1"/>
</dbReference>
<evidence type="ECO:0000313" key="10">
    <source>
        <dbReference type="EMBL" id="KWT84947.1"/>
    </source>
</evidence>
<dbReference type="InterPro" id="IPR036220">
    <property type="entry name" value="UDP-Glc/GDP-Man_DH_C_sf"/>
</dbReference>
<dbReference type="PANTHER" id="PTHR43750:SF3">
    <property type="entry name" value="UDP-GLUCOSE 6-DEHYDROGENASE TUAD"/>
    <property type="match status" value="1"/>
</dbReference>
<dbReference type="InterPro" id="IPR028357">
    <property type="entry name" value="UDPglc_DH_bac"/>
</dbReference>
<comment type="caution">
    <text evidence="10">The sequence shown here is derived from an EMBL/GenBank/DDBJ whole genome shotgun (WGS) entry which is preliminary data.</text>
</comment>
<dbReference type="PIRSF" id="PIRSF000124">
    <property type="entry name" value="UDPglc_GDPman_dh"/>
    <property type="match status" value="1"/>
</dbReference>
<name>A0ABR5SIL7_9BACT</name>
<feature type="domain" description="UDP-glucose/GDP-mannose dehydrogenase C-terminal" evidence="9">
    <location>
        <begin position="316"/>
        <end position="417"/>
    </location>
</feature>
<dbReference type="InterPro" id="IPR036291">
    <property type="entry name" value="NAD(P)-bd_dom_sf"/>
</dbReference>
<protein>
    <recommendedName>
        <fullName evidence="4 8">UDP-glucose 6-dehydrogenase</fullName>
        <ecNumber evidence="3 8">1.1.1.22</ecNumber>
    </recommendedName>
</protein>
<keyword evidence="6 8" id="KW-0520">NAD</keyword>
<comment type="catalytic activity">
    <reaction evidence="7 8">
        <text>UDP-alpha-D-glucose + 2 NAD(+) + H2O = UDP-alpha-D-glucuronate + 2 NADH + 3 H(+)</text>
        <dbReference type="Rhea" id="RHEA:23596"/>
        <dbReference type="ChEBI" id="CHEBI:15377"/>
        <dbReference type="ChEBI" id="CHEBI:15378"/>
        <dbReference type="ChEBI" id="CHEBI:57540"/>
        <dbReference type="ChEBI" id="CHEBI:57945"/>
        <dbReference type="ChEBI" id="CHEBI:58052"/>
        <dbReference type="ChEBI" id="CHEBI:58885"/>
        <dbReference type="EC" id="1.1.1.22"/>
    </reaction>
</comment>
<dbReference type="Pfam" id="PF03721">
    <property type="entry name" value="UDPG_MGDP_dh_N"/>
    <property type="match status" value="1"/>
</dbReference>
<dbReference type="PANTHER" id="PTHR43750">
    <property type="entry name" value="UDP-GLUCOSE 6-DEHYDROGENASE TUAD"/>
    <property type="match status" value="1"/>
</dbReference>
<dbReference type="Pfam" id="PF03720">
    <property type="entry name" value="UDPG_MGDP_dh_C"/>
    <property type="match status" value="1"/>
</dbReference>
<evidence type="ECO:0000313" key="11">
    <source>
        <dbReference type="Proteomes" id="UP000060487"/>
    </source>
</evidence>
<evidence type="ECO:0000256" key="7">
    <source>
        <dbReference type="ARBA" id="ARBA00047473"/>
    </source>
</evidence>
<evidence type="ECO:0000256" key="6">
    <source>
        <dbReference type="ARBA" id="ARBA00023027"/>
    </source>
</evidence>
<comment type="pathway">
    <text evidence="1">Nucleotide-sugar biosynthesis; UDP-alpha-D-glucuronate biosynthesis; UDP-alpha-D-glucuronate from UDP-alpha-D-glucose: step 1/1.</text>
</comment>
<gene>
    <name evidence="10" type="ORF">ASN18_1877</name>
</gene>
<evidence type="ECO:0000256" key="4">
    <source>
        <dbReference type="ARBA" id="ARBA00015132"/>
    </source>
</evidence>
<dbReference type="InterPro" id="IPR001732">
    <property type="entry name" value="UDP-Glc/GDP-Man_DH_N"/>
</dbReference>
<dbReference type="InterPro" id="IPR014027">
    <property type="entry name" value="UDP-Glc/GDP-Man_DH_C"/>
</dbReference>
<dbReference type="SUPFAM" id="SSF48179">
    <property type="entry name" value="6-phosphogluconate dehydrogenase C-terminal domain-like"/>
    <property type="match status" value="1"/>
</dbReference>
<dbReference type="NCBIfam" id="TIGR03026">
    <property type="entry name" value="NDP-sugDHase"/>
    <property type="match status" value="1"/>
</dbReference>
<dbReference type="Gene3D" id="3.40.50.720">
    <property type="entry name" value="NAD(P)-binding Rossmann-like Domain"/>
    <property type="match status" value="2"/>
</dbReference>
<proteinExistence type="inferred from homology"/>
<sequence length="433" mass="47346">MEICMIGTGYVGLVTGACFAEFGVTVTCVDNDAGKIEALKRGEIPFYEPGLKDLVGKGVREGRLIFTTELAEAVRKSIVIFIAVGTPPKEDGSADVGYVESAAIEIAKYIESYKVIVTKSTVPVGTGKHLKELFLREVKGGVKIDVVSNPEFLREGAAVDDFMRPNRVVVGVESNMALSIMKELYRPLYLLETPIIITNIETSELIKYASNAFLATKISFINEIANLCERVGADVHDVARAMGLDGRIGKKFLHAGPGFGGSCFPKDTRALLSLAEREGITLNVVSGTIKTNDAQRQLMLDKILRATGDIKGKTAAFLGLSFKPNTDDIREAPSLYLIGELLTRGAQIKAFDPVASDNAAKVFPTVNYCSTIEETLSGADVTVMVTEWNQFRNLNFGRLITIMKRPLFFDLRNVYDPVKMRSLGIEYYSVGRL</sequence>
<dbReference type="SUPFAM" id="SSF52413">
    <property type="entry name" value="UDP-glucose/GDP-mannose dehydrogenase C-terminal domain"/>
    <property type="match status" value="1"/>
</dbReference>
<keyword evidence="11" id="KW-1185">Reference proteome</keyword>
<dbReference type="RefSeq" id="WP_085052491.1">
    <property type="nucleotide sequence ID" value="NZ_LNQR01000067.1"/>
</dbReference>
<dbReference type="InterPro" id="IPR014026">
    <property type="entry name" value="UDP-Glc/GDP-Man_DH_dimer"/>
</dbReference>
<dbReference type="InterPro" id="IPR017476">
    <property type="entry name" value="UDP-Glc/GDP-Man"/>
</dbReference>
<dbReference type="Proteomes" id="UP000060487">
    <property type="component" value="Unassembled WGS sequence"/>
</dbReference>